<evidence type="ECO:0000313" key="2">
    <source>
        <dbReference type="EMBL" id="SVC39703.1"/>
    </source>
</evidence>
<sequence length="271" mass="28007">MPLTVSNNSAVAAASHYLGKNQQALQLSIKKLASGSRLIGNPDPGTLSVAMRLNASVTRLVGAKNNVQNGMSFVEVQDGMLNTAGRIVGRMAELKGMATQDPMKSAQDIASYNNEFTDLQIQLFQLSQQTFNGASLFAQFTTTSGSTPTVFRGTAQQDNTISIFTSSNGSAGTKISIHRSSLLSALTINTALAGTNAGNVTQAGFTGANNSGATNATTSADVTFASATTTGVLTLNQVSMGVFEQALSNVAFLRAQGGGSMSRLSFSADSL</sequence>
<dbReference type="SUPFAM" id="SSF64518">
    <property type="entry name" value="Phase 1 flagellin"/>
    <property type="match status" value="1"/>
</dbReference>
<feature type="non-terminal residue" evidence="2">
    <location>
        <position position="271"/>
    </location>
</feature>
<protein>
    <recommendedName>
        <fullName evidence="1">Flagellin N-terminal domain-containing protein</fullName>
    </recommendedName>
</protein>
<organism evidence="2">
    <name type="scientific">marine metagenome</name>
    <dbReference type="NCBI Taxonomy" id="408172"/>
    <lineage>
        <taxon>unclassified sequences</taxon>
        <taxon>metagenomes</taxon>
        <taxon>ecological metagenomes</taxon>
    </lineage>
</organism>
<feature type="domain" description="Flagellin N-terminal" evidence="1">
    <location>
        <begin position="5"/>
        <end position="140"/>
    </location>
</feature>
<dbReference type="Pfam" id="PF00669">
    <property type="entry name" value="Flagellin_N"/>
    <property type="match status" value="1"/>
</dbReference>
<dbReference type="EMBL" id="UINC01088994">
    <property type="protein sequence ID" value="SVC39703.1"/>
    <property type="molecule type" value="Genomic_DNA"/>
</dbReference>
<dbReference type="GO" id="GO:0005198">
    <property type="term" value="F:structural molecule activity"/>
    <property type="evidence" value="ECO:0007669"/>
    <property type="project" value="InterPro"/>
</dbReference>
<dbReference type="Gene3D" id="1.20.1330.10">
    <property type="entry name" value="f41 fragment of flagellin, N-terminal domain"/>
    <property type="match status" value="1"/>
</dbReference>
<dbReference type="GO" id="GO:0009288">
    <property type="term" value="C:bacterial-type flagellum"/>
    <property type="evidence" value="ECO:0007669"/>
    <property type="project" value="InterPro"/>
</dbReference>
<dbReference type="InterPro" id="IPR001492">
    <property type="entry name" value="Flagellin"/>
</dbReference>
<proteinExistence type="predicted"/>
<reference evidence="2" key="1">
    <citation type="submission" date="2018-05" db="EMBL/GenBank/DDBJ databases">
        <authorList>
            <person name="Lanie J.A."/>
            <person name="Ng W.-L."/>
            <person name="Kazmierczak K.M."/>
            <person name="Andrzejewski T.M."/>
            <person name="Davidsen T.M."/>
            <person name="Wayne K.J."/>
            <person name="Tettelin H."/>
            <person name="Glass J.I."/>
            <person name="Rusch D."/>
            <person name="Podicherti R."/>
            <person name="Tsui H.-C.T."/>
            <person name="Winkler M.E."/>
        </authorList>
    </citation>
    <scope>NUCLEOTIDE SEQUENCE</scope>
</reference>
<dbReference type="PANTHER" id="PTHR42792">
    <property type="entry name" value="FLAGELLIN"/>
    <property type="match status" value="1"/>
</dbReference>
<gene>
    <name evidence="2" type="ORF">METZ01_LOCUS292557</name>
</gene>
<dbReference type="InterPro" id="IPR001029">
    <property type="entry name" value="Flagellin_N"/>
</dbReference>
<evidence type="ECO:0000259" key="1">
    <source>
        <dbReference type="Pfam" id="PF00669"/>
    </source>
</evidence>
<accession>A0A382LTB7</accession>
<dbReference type="PANTHER" id="PTHR42792:SF2">
    <property type="entry name" value="FLAGELLIN"/>
    <property type="match status" value="1"/>
</dbReference>
<dbReference type="AlphaFoldDB" id="A0A382LTB7"/>
<name>A0A382LTB7_9ZZZZ</name>